<evidence type="ECO:0000256" key="1">
    <source>
        <dbReference type="SAM" id="MobiDB-lite"/>
    </source>
</evidence>
<name>A0AAV2MR80_KNICA</name>
<proteinExistence type="predicted"/>
<organism evidence="2 3">
    <name type="scientific">Knipowitschia caucasica</name>
    <name type="common">Caucasian dwarf goby</name>
    <name type="synonym">Pomatoschistus caucasicus</name>
    <dbReference type="NCBI Taxonomy" id="637954"/>
    <lineage>
        <taxon>Eukaryota</taxon>
        <taxon>Metazoa</taxon>
        <taxon>Chordata</taxon>
        <taxon>Craniata</taxon>
        <taxon>Vertebrata</taxon>
        <taxon>Euteleostomi</taxon>
        <taxon>Actinopterygii</taxon>
        <taxon>Neopterygii</taxon>
        <taxon>Teleostei</taxon>
        <taxon>Neoteleostei</taxon>
        <taxon>Acanthomorphata</taxon>
        <taxon>Gobiaria</taxon>
        <taxon>Gobiiformes</taxon>
        <taxon>Gobioidei</taxon>
        <taxon>Gobiidae</taxon>
        <taxon>Gobiinae</taxon>
        <taxon>Knipowitschia</taxon>
    </lineage>
</organism>
<evidence type="ECO:0000313" key="2">
    <source>
        <dbReference type="EMBL" id="CAL1615834.1"/>
    </source>
</evidence>
<dbReference type="EMBL" id="OZ035831">
    <property type="protein sequence ID" value="CAL1615834.1"/>
    <property type="molecule type" value="Genomic_DNA"/>
</dbReference>
<keyword evidence="3" id="KW-1185">Reference proteome</keyword>
<dbReference type="AlphaFoldDB" id="A0AAV2MR80"/>
<evidence type="ECO:0000313" key="3">
    <source>
        <dbReference type="Proteomes" id="UP001497482"/>
    </source>
</evidence>
<dbReference type="Proteomes" id="UP001497482">
    <property type="component" value="Chromosome 9"/>
</dbReference>
<protein>
    <recommendedName>
        <fullName evidence="4">Secreted protein</fullName>
    </recommendedName>
</protein>
<reference evidence="2 3" key="1">
    <citation type="submission" date="2024-04" db="EMBL/GenBank/DDBJ databases">
        <authorList>
            <person name="Waldvogel A.-M."/>
            <person name="Schoenle A."/>
        </authorList>
    </citation>
    <scope>NUCLEOTIDE SEQUENCE [LARGE SCALE GENOMIC DNA]</scope>
</reference>
<gene>
    <name evidence="2" type="ORF">KC01_LOCUS41708</name>
</gene>
<evidence type="ECO:0008006" key="4">
    <source>
        <dbReference type="Google" id="ProtNLM"/>
    </source>
</evidence>
<sequence length="133" mass="14636">MCQVLQPPPLLLLMLGRVHHIQALPPLLPLRSARNKQPSPLLRLVSADRSRAESVLPRITRDRSFLGLGSFFLSLPSSISLYVRIRDGRARSSAVAAGADVLRSTANHSCHPSPDAKSSALTRRHRAADYDRI</sequence>
<accession>A0AAV2MR80</accession>
<feature type="region of interest" description="Disordered" evidence="1">
    <location>
        <begin position="106"/>
        <end position="133"/>
    </location>
</feature>